<feature type="signal peptide" evidence="10">
    <location>
        <begin position="1"/>
        <end position="31"/>
    </location>
</feature>
<keyword evidence="5 10" id="KW-0732">Signal</keyword>
<keyword evidence="7" id="KW-0119">Carbohydrate metabolism</keyword>
<evidence type="ECO:0000313" key="12">
    <source>
        <dbReference type="Proteomes" id="UP000198418"/>
    </source>
</evidence>
<evidence type="ECO:0000256" key="7">
    <source>
        <dbReference type="ARBA" id="ARBA00023277"/>
    </source>
</evidence>
<dbReference type="PANTHER" id="PTHR38050:SF1">
    <property type="entry name" value="FERULOYL ESTERASE C"/>
    <property type="match status" value="1"/>
</dbReference>
<dbReference type="GO" id="GO:0030600">
    <property type="term" value="F:feruloyl esterase activity"/>
    <property type="evidence" value="ECO:0007669"/>
    <property type="project" value="InterPro"/>
</dbReference>
<dbReference type="InterPro" id="IPR029058">
    <property type="entry name" value="AB_hydrolase_fold"/>
</dbReference>
<evidence type="ECO:0000256" key="9">
    <source>
        <dbReference type="ARBA" id="ARBA00025250"/>
    </source>
</evidence>
<dbReference type="GO" id="GO:0005576">
    <property type="term" value="C:extracellular region"/>
    <property type="evidence" value="ECO:0007669"/>
    <property type="project" value="UniProtKB-SubCell"/>
</dbReference>
<reference evidence="12" key="1">
    <citation type="submission" date="2017-06" db="EMBL/GenBank/DDBJ databases">
        <authorList>
            <person name="Varghese N."/>
            <person name="Submissions S."/>
        </authorList>
    </citation>
    <scope>NUCLEOTIDE SEQUENCE [LARGE SCALE GENOMIC DNA]</scope>
    <source>
        <strain evidence="12">DSM 137</strain>
    </source>
</reference>
<keyword evidence="12" id="KW-1185">Reference proteome</keyword>
<dbReference type="SUPFAM" id="SSF53474">
    <property type="entry name" value="alpha/beta-Hydrolases"/>
    <property type="match status" value="1"/>
</dbReference>
<sequence length="298" mass="31334">MHVNNLFRAARAALAPGLAALLLFGAAPAEAGARLSISSDGLSRAAVIVQRDRLKLRRRPLIIVLQRSGGLGVRGRRHHGLEHIAGAKPIFVYPEALGGRWPLTPGPETDHELHFLHRLTDHLVDQGRADPRRIFVVGIGSGGPLAYRAACAGIGRPIAGLAALISAMPKDLNACAPAAPLAYIAVNASQDPKIPYAGGTATAGDVQFDAAGAEQSLQAFAKINGCGARRDDKRLPERKGSAHSAVLGFSGCKAPTELIRIDSASHRLPGRAPDNGEGAPEDFDANHAVWEFLQRNGA</sequence>
<feature type="chain" id="PRO_5012849493" evidence="10">
    <location>
        <begin position="32"/>
        <end position="298"/>
    </location>
</feature>
<dbReference type="Gene3D" id="3.40.50.1820">
    <property type="entry name" value="alpha/beta hydrolase"/>
    <property type="match status" value="1"/>
</dbReference>
<evidence type="ECO:0000256" key="10">
    <source>
        <dbReference type="SAM" id="SignalP"/>
    </source>
</evidence>
<protein>
    <submittedName>
        <fullName evidence="11">Polyhydroxybutyrate depolymerase</fullName>
    </submittedName>
</protein>
<name>A0A212RPM0_RHOAC</name>
<evidence type="ECO:0000256" key="5">
    <source>
        <dbReference type="ARBA" id="ARBA00022729"/>
    </source>
</evidence>
<evidence type="ECO:0000313" key="11">
    <source>
        <dbReference type="EMBL" id="SNB74386.1"/>
    </source>
</evidence>
<keyword evidence="8" id="KW-0624">Polysaccharide degradation</keyword>
<keyword evidence="3" id="KW-0964">Secreted</keyword>
<comment type="similarity">
    <text evidence="2">Belongs to the faeC family.</text>
</comment>
<dbReference type="EMBL" id="FYDG01000006">
    <property type="protein sequence ID" value="SNB74386.1"/>
    <property type="molecule type" value="Genomic_DNA"/>
</dbReference>
<comment type="function">
    <text evidence="9">Involved in degradation of plant cell walls. Hydrolyzes the feruloyl-arabinose ester bond in arabinoxylans, and the feruloyl-galactose ester bond in pectin. Active against paranitrophenyl-acetate, methyl ferulate and wheat arabinoxylan.</text>
</comment>
<dbReference type="AlphaFoldDB" id="A0A212RPM0"/>
<evidence type="ECO:0000256" key="4">
    <source>
        <dbReference type="ARBA" id="ARBA00022651"/>
    </source>
</evidence>
<gene>
    <name evidence="11" type="ORF">SAMN06265338_10660</name>
</gene>
<dbReference type="PANTHER" id="PTHR38050">
    <property type="match status" value="1"/>
</dbReference>
<dbReference type="InterPro" id="IPR043595">
    <property type="entry name" value="FaeB/C/D"/>
</dbReference>
<dbReference type="Proteomes" id="UP000198418">
    <property type="component" value="Unassembled WGS sequence"/>
</dbReference>
<evidence type="ECO:0000256" key="3">
    <source>
        <dbReference type="ARBA" id="ARBA00022525"/>
    </source>
</evidence>
<evidence type="ECO:0000256" key="8">
    <source>
        <dbReference type="ARBA" id="ARBA00023326"/>
    </source>
</evidence>
<evidence type="ECO:0000256" key="6">
    <source>
        <dbReference type="ARBA" id="ARBA00022801"/>
    </source>
</evidence>
<dbReference type="GO" id="GO:0045493">
    <property type="term" value="P:xylan catabolic process"/>
    <property type="evidence" value="ECO:0007669"/>
    <property type="project" value="UniProtKB-KW"/>
</dbReference>
<proteinExistence type="inferred from homology"/>
<dbReference type="OrthoDB" id="9767239at2"/>
<dbReference type="RefSeq" id="WP_088521079.1">
    <property type="nucleotide sequence ID" value="NZ_FYDG01000006.1"/>
</dbReference>
<keyword evidence="4" id="KW-0858">Xylan degradation</keyword>
<comment type="subcellular location">
    <subcellularLocation>
        <location evidence="1">Secreted</location>
    </subcellularLocation>
</comment>
<keyword evidence="6" id="KW-0378">Hydrolase</keyword>
<evidence type="ECO:0000256" key="2">
    <source>
        <dbReference type="ARBA" id="ARBA00010278"/>
    </source>
</evidence>
<evidence type="ECO:0000256" key="1">
    <source>
        <dbReference type="ARBA" id="ARBA00004613"/>
    </source>
</evidence>
<accession>A0A212RPM0</accession>
<organism evidence="11 12">
    <name type="scientific">Rhodoblastus acidophilus</name>
    <name type="common">Rhodopseudomonas acidophila</name>
    <dbReference type="NCBI Taxonomy" id="1074"/>
    <lineage>
        <taxon>Bacteria</taxon>
        <taxon>Pseudomonadati</taxon>
        <taxon>Pseudomonadota</taxon>
        <taxon>Alphaproteobacteria</taxon>
        <taxon>Hyphomicrobiales</taxon>
        <taxon>Rhodoblastaceae</taxon>
        <taxon>Rhodoblastus</taxon>
    </lineage>
</organism>